<name>A0AC61QWJ5_9FIRM</name>
<proteinExistence type="predicted"/>
<reference evidence="1" key="1">
    <citation type="submission" date="2019-04" db="EMBL/GenBank/DDBJ databases">
        <title>Microbes associate with the intestines of laboratory mice.</title>
        <authorList>
            <person name="Navarre W."/>
            <person name="Wong E."/>
            <person name="Huang K."/>
            <person name="Tropini C."/>
            <person name="Ng K."/>
            <person name="Yu B."/>
        </authorList>
    </citation>
    <scope>NUCLEOTIDE SEQUENCE</scope>
    <source>
        <strain evidence="1">NM72_1-8</strain>
    </source>
</reference>
<accession>A0AC61QWJ5</accession>
<gene>
    <name evidence="1" type="ORF">E5357_12830</name>
</gene>
<dbReference type="EMBL" id="SRZB01000033">
    <property type="protein sequence ID" value="TGX97354.1"/>
    <property type="molecule type" value="Genomic_DNA"/>
</dbReference>
<evidence type="ECO:0000313" key="1">
    <source>
        <dbReference type="EMBL" id="TGX97354.1"/>
    </source>
</evidence>
<keyword evidence="2" id="KW-1185">Reference proteome</keyword>
<comment type="caution">
    <text evidence="1">The sequence shown here is derived from an EMBL/GenBank/DDBJ whole genome shotgun (WGS) entry which is preliminary data.</text>
</comment>
<organism evidence="1 2">
    <name type="scientific">Hominisplanchenecus murintestinalis</name>
    <dbReference type="NCBI Taxonomy" id="2941517"/>
    <lineage>
        <taxon>Bacteria</taxon>
        <taxon>Bacillati</taxon>
        <taxon>Bacillota</taxon>
        <taxon>Clostridia</taxon>
        <taxon>Lachnospirales</taxon>
        <taxon>Lachnospiraceae</taxon>
        <taxon>Hominisplanchenecus</taxon>
    </lineage>
</organism>
<dbReference type="Proteomes" id="UP000307720">
    <property type="component" value="Unassembled WGS sequence"/>
</dbReference>
<sequence length="662" mass="71802">MKKKGFKVTGRGLMLAMAVAVTSLAAGSMTAEACTSYYAGKKTTVDGSIMFGRTEDIGGSHSKIFKVYPAAVHAQGEMYKDVTKFTMPLPAKTYRYTACEDDPGYGGELFGEVGTNELGVSMSATESASPVSAVKEADPFTDNGITEASMVSAVLPCIKTAREGVDFLADILDTYGAGEGNTLMFADKNECWYFEILSGHQYAAIKMPEDKAGIMPNCFMIGNIDVTDTENVVASEELISTAEKANVLVRDGENTNTINIRKSYGGTMRESNTNRIWGGQLILNPDLKETITPEDADYEMFVTPKEKVSIQTLYKIAGTQYESEEFEGIESEKVLTVIGTPRSCECHVLQIRPEMPTELATVEWLSMGSADLSPFLPFYSAALTDTHPAYKAGDIVYNDASAYWAFRSLASMSMAAASRDLAANNIKQYWTNYVNSLVEAQAFVDEKMLSLYKTNPAAVSAKADNLGMAVADEAIAAAKQMYRELAARLAAGNGQIVATRKEPTFIPSMLKAEKYSGYSYDMVYKAPENFTATKEEVDALKSQAAQANKNFADAQAKLADAQKELADAQKELAAARKELEQLKKPQVKISTNKTKYTVKKGKKVKIKASVENASGKKIIFKSENKKVAKVSAKGVVTGVKKGKAVISIKCNGVTKEVKVVVK</sequence>
<protein>
    <submittedName>
        <fullName evidence="1">C69 family dipeptidase</fullName>
    </submittedName>
</protein>
<evidence type="ECO:0000313" key="2">
    <source>
        <dbReference type="Proteomes" id="UP000307720"/>
    </source>
</evidence>